<comment type="cofactor">
    <cofactor evidence="1">
        <name>Zn(2+)</name>
        <dbReference type="ChEBI" id="CHEBI:29105"/>
    </cofactor>
</comment>
<dbReference type="InterPro" id="IPR024079">
    <property type="entry name" value="MetalloPept_cat_dom_sf"/>
</dbReference>
<evidence type="ECO:0000256" key="2">
    <source>
        <dbReference type="ARBA" id="ARBA00004401"/>
    </source>
</evidence>
<dbReference type="EMBL" id="CM000361">
    <property type="protein sequence ID" value="EDX05227.1"/>
    <property type="molecule type" value="Genomic_DNA"/>
</dbReference>
<dbReference type="Pfam" id="PF01431">
    <property type="entry name" value="Peptidase_M13"/>
    <property type="match status" value="2"/>
</dbReference>
<feature type="domain" description="Peptidase M13 C-terminal" evidence="9">
    <location>
        <begin position="544"/>
        <end position="631"/>
    </location>
</feature>
<dbReference type="OrthoDB" id="7842934at2759"/>
<dbReference type="PANTHER" id="PTHR11733">
    <property type="entry name" value="ZINC METALLOPROTEASE FAMILY M13 NEPRILYSIN-RELATED"/>
    <property type="match status" value="1"/>
</dbReference>
<feature type="domain" description="Peptidase M13 C-terminal" evidence="9">
    <location>
        <begin position="465"/>
        <end position="524"/>
    </location>
</feature>
<protein>
    <submittedName>
        <fullName evidence="11">GD24059</fullName>
    </submittedName>
</protein>
<dbReference type="OMA" id="NRLDFTH"/>
<evidence type="ECO:0000256" key="7">
    <source>
        <dbReference type="ARBA" id="ARBA00022833"/>
    </source>
</evidence>
<evidence type="ECO:0000256" key="1">
    <source>
        <dbReference type="ARBA" id="ARBA00001947"/>
    </source>
</evidence>
<evidence type="ECO:0000313" key="12">
    <source>
        <dbReference type="Proteomes" id="UP000000304"/>
    </source>
</evidence>
<dbReference type="GO" id="GO:0016485">
    <property type="term" value="P:protein processing"/>
    <property type="evidence" value="ECO:0007669"/>
    <property type="project" value="TreeGrafter"/>
</dbReference>
<dbReference type="SMR" id="B4Q719"/>
<comment type="similarity">
    <text evidence="3">Belongs to the peptidase M13 family.</text>
</comment>
<organism evidence="11 12">
    <name type="scientific">Drosophila simulans</name>
    <name type="common">Fruit fly</name>
    <dbReference type="NCBI Taxonomy" id="7240"/>
    <lineage>
        <taxon>Eukaryota</taxon>
        <taxon>Metazoa</taxon>
        <taxon>Ecdysozoa</taxon>
        <taxon>Arthropoda</taxon>
        <taxon>Hexapoda</taxon>
        <taxon>Insecta</taxon>
        <taxon>Pterygota</taxon>
        <taxon>Neoptera</taxon>
        <taxon>Endopterygota</taxon>
        <taxon>Diptera</taxon>
        <taxon>Brachycera</taxon>
        <taxon>Muscomorpha</taxon>
        <taxon>Ephydroidea</taxon>
        <taxon>Drosophilidae</taxon>
        <taxon>Drosophila</taxon>
        <taxon>Sophophora</taxon>
    </lineage>
</organism>
<keyword evidence="4" id="KW-0645">Protease</keyword>
<dbReference type="GO" id="GO:0046872">
    <property type="term" value="F:metal ion binding"/>
    <property type="evidence" value="ECO:0007669"/>
    <property type="project" value="UniProtKB-KW"/>
</dbReference>
<dbReference type="InterPro" id="IPR042089">
    <property type="entry name" value="Peptidase_M13_dom_2"/>
</dbReference>
<dbReference type="SUPFAM" id="SSF55486">
    <property type="entry name" value="Metalloproteases ('zincins'), catalytic domain"/>
    <property type="match status" value="1"/>
</dbReference>
<keyword evidence="8" id="KW-0482">Metalloprotease</keyword>
<evidence type="ECO:0000259" key="10">
    <source>
        <dbReference type="Pfam" id="PF05649"/>
    </source>
</evidence>
<evidence type="ECO:0000256" key="4">
    <source>
        <dbReference type="ARBA" id="ARBA00022670"/>
    </source>
</evidence>
<keyword evidence="6" id="KW-0378">Hydrolase</keyword>
<keyword evidence="12" id="KW-1185">Reference proteome</keyword>
<dbReference type="Gene3D" id="1.10.1380.10">
    <property type="entry name" value="Neutral endopeptidase , domain2"/>
    <property type="match status" value="1"/>
</dbReference>
<dbReference type="HOGENOM" id="CLU_006187_9_0_1"/>
<keyword evidence="7" id="KW-0862">Zinc</keyword>
<dbReference type="InterPro" id="IPR000718">
    <property type="entry name" value="Peptidase_M13"/>
</dbReference>
<dbReference type="Pfam" id="PF05649">
    <property type="entry name" value="Peptidase_M13_N"/>
    <property type="match status" value="1"/>
</dbReference>
<keyword evidence="5" id="KW-0479">Metal-binding</keyword>
<evidence type="ECO:0000256" key="3">
    <source>
        <dbReference type="ARBA" id="ARBA00007357"/>
    </source>
</evidence>
<name>B4Q719_DROSI</name>
<reference evidence="11 12" key="1">
    <citation type="journal article" date="2007" name="Nature">
        <title>Evolution of genes and genomes on the Drosophila phylogeny.</title>
        <authorList>
            <consortium name="Drosophila 12 Genomes Consortium"/>
            <person name="Clark A.G."/>
            <person name="Eisen M.B."/>
            <person name="Smith D.R."/>
            <person name="Bergman C.M."/>
            <person name="Oliver B."/>
            <person name="Markow T.A."/>
            <person name="Kaufman T.C."/>
            <person name="Kellis M."/>
            <person name="Gelbart W."/>
            <person name="Iyer V.N."/>
            <person name="Pollard D.A."/>
            <person name="Sackton T.B."/>
            <person name="Larracuente A.M."/>
            <person name="Singh N.D."/>
            <person name="Abad J.P."/>
            <person name="Abt D.N."/>
            <person name="Adryan B."/>
            <person name="Aguade M."/>
            <person name="Akashi H."/>
            <person name="Anderson W.W."/>
            <person name="Aquadro C.F."/>
            <person name="Ardell D.H."/>
            <person name="Arguello R."/>
            <person name="Artieri C.G."/>
            <person name="Barbash D.A."/>
            <person name="Barker D."/>
            <person name="Barsanti P."/>
            <person name="Batterham P."/>
            <person name="Batzoglou S."/>
            <person name="Begun D."/>
            <person name="Bhutkar A."/>
            <person name="Blanco E."/>
            <person name="Bosak S.A."/>
            <person name="Bradley R.K."/>
            <person name="Brand A.D."/>
            <person name="Brent M.R."/>
            <person name="Brooks A.N."/>
            <person name="Brown R.H."/>
            <person name="Butlin R.K."/>
            <person name="Caggese C."/>
            <person name="Calvi B.R."/>
            <person name="Bernardo de Carvalho A."/>
            <person name="Caspi A."/>
            <person name="Castrezana S."/>
            <person name="Celniker S.E."/>
            <person name="Chang J.L."/>
            <person name="Chapple C."/>
            <person name="Chatterji S."/>
            <person name="Chinwalla A."/>
            <person name="Civetta A."/>
            <person name="Clifton S.W."/>
            <person name="Comeron J.M."/>
            <person name="Costello J.C."/>
            <person name="Coyne J.A."/>
            <person name="Daub J."/>
            <person name="David R.G."/>
            <person name="Delcher A.L."/>
            <person name="Delehaunty K."/>
            <person name="Do C.B."/>
            <person name="Ebling H."/>
            <person name="Edwards K."/>
            <person name="Eickbush T."/>
            <person name="Evans J.D."/>
            <person name="Filipski A."/>
            <person name="Findeiss S."/>
            <person name="Freyhult E."/>
            <person name="Fulton L."/>
            <person name="Fulton R."/>
            <person name="Garcia A.C."/>
            <person name="Gardiner A."/>
            <person name="Garfield D.A."/>
            <person name="Garvin B.E."/>
            <person name="Gibson G."/>
            <person name="Gilbert D."/>
            <person name="Gnerre S."/>
            <person name="Godfrey J."/>
            <person name="Good R."/>
            <person name="Gotea V."/>
            <person name="Gravely B."/>
            <person name="Greenberg A.J."/>
            <person name="Griffiths-Jones S."/>
            <person name="Gross S."/>
            <person name="Guigo R."/>
            <person name="Gustafson E.A."/>
            <person name="Haerty W."/>
            <person name="Hahn M.W."/>
            <person name="Halligan D.L."/>
            <person name="Halpern A.L."/>
            <person name="Halter G.M."/>
            <person name="Han M.V."/>
            <person name="Heger A."/>
            <person name="Hillier L."/>
            <person name="Hinrichs A.S."/>
            <person name="Holmes I."/>
            <person name="Hoskins R.A."/>
            <person name="Hubisz M.J."/>
            <person name="Hultmark D."/>
            <person name="Huntley M.A."/>
            <person name="Jaffe D.B."/>
            <person name="Jagadeeshan S."/>
            <person name="Jeck W.R."/>
            <person name="Johnson J."/>
            <person name="Jones C.D."/>
            <person name="Jordan W.C."/>
            <person name="Karpen G.H."/>
            <person name="Kataoka E."/>
            <person name="Keightley P.D."/>
            <person name="Kheradpour P."/>
            <person name="Kirkness E.F."/>
            <person name="Koerich L.B."/>
            <person name="Kristiansen K."/>
            <person name="Kudrna D."/>
            <person name="Kulathinal R.J."/>
            <person name="Kumar S."/>
            <person name="Kwok R."/>
            <person name="Lander E."/>
            <person name="Langley C.H."/>
            <person name="Lapoint R."/>
            <person name="Lazzaro B.P."/>
            <person name="Lee S.J."/>
            <person name="Levesque L."/>
            <person name="Li R."/>
            <person name="Lin C.F."/>
            <person name="Lin M.F."/>
            <person name="Lindblad-Toh K."/>
            <person name="Llopart A."/>
            <person name="Long M."/>
            <person name="Low L."/>
            <person name="Lozovsky E."/>
            <person name="Lu J."/>
            <person name="Luo M."/>
            <person name="Machado C.A."/>
            <person name="Makalowski W."/>
            <person name="Marzo M."/>
            <person name="Matsuda M."/>
            <person name="Matzkin L."/>
            <person name="McAllister B."/>
            <person name="McBride C.S."/>
            <person name="McKernan B."/>
            <person name="McKernan K."/>
            <person name="Mendez-Lago M."/>
            <person name="Minx P."/>
            <person name="Mollenhauer M.U."/>
            <person name="Montooth K."/>
            <person name="Mount S.M."/>
            <person name="Mu X."/>
            <person name="Myers E."/>
            <person name="Negre B."/>
            <person name="Newfeld S."/>
            <person name="Nielsen R."/>
            <person name="Noor M.A."/>
            <person name="O'Grady P."/>
            <person name="Pachter L."/>
            <person name="Papaceit M."/>
            <person name="Parisi M.J."/>
            <person name="Parisi M."/>
            <person name="Parts L."/>
            <person name="Pedersen J.S."/>
            <person name="Pesole G."/>
            <person name="Phillippy A.M."/>
            <person name="Ponting C.P."/>
            <person name="Pop M."/>
            <person name="Porcelli D."/>
            <person name="Powell J.R."/>
            <person name="Prohaska S."/>
            <person name="Pruitt K."/>
            <person name="Puig M."/>
            <person name="Quesneville H."/>
            <person name="Ram K.R."/>
            <person name="Rand D."/>
            <person name="Rasmussen M.D."/>
            <person name="Reed L.K."/>
            <person name="Reenan R."/>
            <person name="Reily A."/>
            <person name="Remington K.A."/>
            <person name="Rieger T.T."/>
            <person name="Ritchie M.G."/>
            <person name="Robin C."/>
            <person name="Rogers Y.H."/>
            <person name="Rohde C."/>
            <person name="Rozas J."/>
            <person name="Rubenfield M.J."/>
            <person name="Ruiz A."/>
            <person name="Russo S."/>
            <person name="Salzberg S.L."/>
            <person name="Sanchez-Gracia A."/>
            <person name="Saranga D.J."/>
            <person name="Sato H."/>
            <person name="Schaeffer S.W."/>
            <person name="Schatz M.C."/>
            <person name="Schlenke T."/>
            <person name="Schwartz R."/>
            <person name="Segarra C."/>
            <person name="Singh R.S."/>
            <person name="Sirot L."/>
            <person name="Sirota M."/>
            <person name="Sisneros N.B."/>
            <person name="Smith C.D."/>
            <person name="Smith T.F."/>
            <person name="Spieth J."/>
            <person name="Stage D.E."/>
            <person name="Stark A."/>
            <person name="Stephan W."/>
            <person name="Strausberg R.L."/>
            <person name="Strempel S."/>
            <person name="Sturgill D."/>
            <person name="Sutton G."/>
            <person name="Sutton G.G."/>
            <person name="Tao W."/>
            <person name="Teichmann S."/>
            <person name="Tobari Y.N."/>
            <person name="Tomimura Y."/>
            <person name="Tsolas J.M."/>
            <person name="Valente V.L."/>
            <person name="Venter E."/>
            <person name="Venter J.C."/>
            <person name="Vicario S."/>
            <person name="Vieira F.G."/>
            <person name="Vilella A.J."/>
            <person name="Villasante A."/>
            <person name="Walenz B."/>
            <person name="Wang J."/>
            <person name="Wasserman M."/>
            <person name="Watts T."/>
            <person name="Wilson D."/>
            <person name="Wilson R.K."/>
            <person name="Wing R.A."/>
            <person name="Wolfner M.F."/>
            <person name="Wong A."/>
            <person name="Wong G.K."/>
            <person name="Wu C.I."/>
            <person name="Wu G."/>
            <person name="Yamamoto D."/>
            <person name="Yang H.P."/>
            <person name="Yang S.P."/>
            <person name="Yorke J.A."/>
            <person name="Yoshida K."/>
            <person name="Zdobnov E."/>
            <person name="Zhang P."/>
            <person name="Zhang Y."/>
            <person name="Zimin A.V."/>
            <person name="Baldwin J."/>
            <person name="Abdouelleil A."/>
            <person name="Abdulkadir J."/>
            <person name="Abebe A."/>
            <person name="Abera B."/>
            <person name="Abreu J."/>
            <person name="Acer S.C."/>
            <person name="Aftuck L."/>
            <person name="Alexander A."/>
            <person name="An P."/>
            <person name="Anderson E."/>
            <person name="Anderson S."/>
            <person name="Arachi H."/>
            <person name="Azer M."/>
            <person name="Bachantsang P."/>
            <person name="Barry A."/>
            <person name="Bayul T."/>
            <person name="Berlin A."/>
            <person name="Bessette D."/>
            <person name="Bloom T."/>
            <person name="Blye J."/>
            <person name="Boguslavskiy L."/>
            <person name="Bonnet C."/>
            <person name="Boukhgalter B."/>
            <person name="Bourzgui I."/>
            <person name="Brown A."/>
            <person name="Cahill P."/>
            <person name="Channer S."/>
            <person name="Cheshatsang Y."/>
            <person name="Chuda L."/>
            <person name="Citroen M."/>
            <person name="Collymore A."/>
            <person name="Cooke P."/>
            <person name="Costello M."/>
            <person name="D'Aco K."/>
            <person name="Daza R."/>
            <person name="De Haan G."/>
            <person name="DeGray S."/>
            <person name="DeMaso C."/>
            <person name="Dhargay N."/>
            <person name="Dooley K."/>
            <person name="Dooley E."/>
            <person name="Doricent M."/>
            <person name="Dorje P."/>
            <person name="Dorjee K."/>
            <person name="Dupes A."/>
            <person name="Elong R."/>
            <person name="Falk J."/>
            <person name="Farina A."/>
            <person name="Faro S."/>
            <person name="Ferguson D."/>
            <person name="Fisher S."/>
            <person name="Foley C.D."/>
            <person name="Franke A."/>
            <person name="Friedrich D."/>
            <person name="Gadbois L."/>
            <person name="Gearin G."/>
            <person name="Gearin C.R."/>
            <person name="Giannoukos G."/>
            <person name="Goode T."/>
            <person name="Graham J."/>
            <person name="Grandbois E."/>
            <person name="Grewal S."/>
            <person name="Gyaltsen K."/>
            <person name="Hafez N."/>
            <person name="Hagos B."/>
            <person name="Hall J."/>
            <person name="Henson C."/>
            <person name="Hollinger A."/>
            <person name="Honan T."/>
            <person name="Huard M.D."/>
            <person name="Hughes L."/>
            <person name="Hurhula B."/>
            <person name="Husby M.E."/>
            <person name="Kamat A."/>
            <person name="Kanga B."/>
            <person name="Kashin S."/>
            <person name="Khazanovich D."/>
            <person name="Kisner P."/>
            <person name="Lance K."/>
            <person name="Lara M."/>
            <person name="Lee W."/>
            <person name="Lennon N."/>
            <person name="Letendre F."/>
            <person name="LeVine R."/>
            <person name="Lipovsky A."/>
            <person name="Liu X."/>
            <person name="Liu J."/>
            <person name="Liu S."/>
            <person name="Lokyitsang T."/>
            <person name="Lokyitsang Y."/>
            <person name="Lubonja R."/>
            <person name="Lui A."/>
            <person name="MacDonald P."/>
            <person name="Magnisalis V."/>
            <person name="Maru K."/>
            <person name="Matthews C."/>
            <person name="McCusker W."/>
            <person name="McDonough S."/>
            <person name="Mehta T."/>
            <person name="Meldrim J."/>
            <person name="Meneus L."/>
            <person name="Mihai O."/>
            <person name="Mihalev A."/>
            <person name="Mihova T."/>
            <person name="Mittelman R."/>
            <person name="Mlenga V."/>
            <person name="Montmayeur A."/>
            <person name="Mulrain L."/>
            <person name="Navidi A."/>
            <person name="Naylor J."/>
            <person name="Negash T."/>
            <person name="Nguyen T."/>
            <person name="Nguyen N."/>
            <person name="Nicol R."/>
            <person name="Norbu C."/>
            <person name="Norbu N."/>
            <person name="Novod N."/>
            <person name="O'Neill B."/>
            <person name="Osman S."/>
            <person name="Markiewicz E."/>
            <person name="Oyono O.L."/>
            <person name="Patti C."/>
            <person name="Phunkhang P."/>
            <person name="Pierre F."/>
            <person name="Priest M."/>
            <person name="Raghuraman S."/>
            <person name="Rege F."/>
            <person name="Reyes R."/>
            <person name="Rise C."/>
            <person name="Rogov P."/>
            <person name="Ross K."/>
            <person name="Ryan E."/>
            <person name="Settipalli S."/>
            <person name="Shea T."/>
            <person name="Sherpa N."/>
            <person name="Shi L."/>
            <person name="Shih D."/>
            <person name="Sparrow T."/>
            <person name="Spaulding J."/>
            <person name="Stalker J."/>
            <person name="Stange-Thomann N."/>
            <person name="Stavropoulos S."/>
            <person name="Stone C."/>
            <person name="Strader C."/>
            <person name="Tesfaye S."/>
            <person name="Thomson T."/>
            <person name="Thoulutsang Y."/>
            <person name="Thoulutsang D."/>
            <person name="Topham K."/>
            <person name="Topping I."/>
            <person name="Tsamla T."/>
            <person name="Vassiliev H."/>
            <person name="Vo A."/>
            <person name="Wangchuk T."/>
            <person name="Wangdi T."/>
            <person name="Weiand M."/>
            <person name="Wilkinson J."/>
            <person name="Wilson A."/>
            <person name="Yadav S."/>
            <person name="Young G."/>
            <person name="Yu Q."/>
            <person name="Zembek L."/>
            <person name="Zhong D."/>
            <person name="Zimmer A."/>
            <person name="Zwirko Z."/>
            <person name="Jaffe D.B."/>
            <person name="Alvarez P."/>
            <person name="Brockman W."/>
            <person name="Butler J."/>
            <person name="Chin C."/>
            <person name="Gnerre S."/>
            <person name="Grabherr M."/>
            <person name="Kleber M."/>
            <person name="Mauceli E."/>
            <person name="MacCallum I."/>
        </authorList>
    </citation>
    <scope>NUCLEOTIDE SEQUENCE [LARGE SCALE GENOMIC DNA]</scope>
    <source>
        <strain evidence="12">white501</strain>
    </source>
</reference>
<dbReference type="InterPro" id="IPR018497">
    <property type="entry name" value="Peptidase_M13_C"/>
</dbReference>
<evidence type="ECO:0000256" key="5">
    <source>
        <dbReference type="ARBA" id="ARBA00022723"/>
    </source>
</evidence>
<accession>B4Q719</accession>
<dbReference type="PROSITE" id="PS51885">
    <property type="entry name" value="NEPRILYSIN"/>
    <property type="match status" value="1"/>
</dbReference>
<dbReference type="GO" id="GO:0004222">
    <property type="term" value="F:metalloendopeptidase activity"/>
    <property type="evidence" value="ECO:0007669"/>
    <property type="project" value="InterPro"/>
</dbReference>
<dbReference type="CDD" id="cd08662">
    <property type="entry name" value="M13"/>
    <property type="match status" value="1"/>
</dbReference>
<dbReference type="Gene3D" id="3.40.390.10">
    <property type="entry name" value="Collagenase (Catalytic Domain)"/>
    <property type="match status" value="1"/>
</dbReference>
<feature type="domain" description="Peptidase M13 N-terminal" evidence="10">
    <location>
        <begin position="34"/>
        <end position="394"/>
    </location>
</feature>
<comment type="subcellular location">
    <subcellularLocation>
        <location evidence="2">Cell membrane</location>
        <topology evidence="2">Single-pass type II membrane protein</topology>
    </subcellularLocation>
</comment>
<dbReference type="InterPro" id="IPR008753">
    <property type="entry name" value="Peptidase_M13_N"/>
</dbReference>
<evidence type="ECO:0000256" key="6">
    <source>
        <dbReference type="ARBA" id="ARBA00022801"/>
    </source>
</evidence>
<dbReference type="Proteomes" id="UP000000304">
    <property type="component" value="Chromosome 2L"/>
</dbReference>
<sequence>MWIICLLLLPLVAASSNTRLLNGILNHVDKEANPCENFYNHACGQYNMRHMDDTFFDIIQMLDHQVNQNLVKVMDDLELSSQSPDFNVSSVDGKVLRYYLSCRGAPRNMDSLSEYLKVISPGEGLTWPQFIPDGSSWPQENFKWLETLAHLHRYGLTNVFFNLEVVSNPRNATEYMVELNTPTFGEESQLPNSFIEILSVLYVMKVPSSEIITLARKIRTLELSLKTMINPIDRPNNRYISIRDFEMETGHNWQRFFEILIGSSAAPELQVLVRNFRYFTSLKELMDKQDARLVASYIMTRFAIFLFDETTGGRESAECVSQMRRNLNLAASMLYKERFFEHSAFSGNVLEIKDIFEKLRHQFLLQVDQNHLELTALQKKFVVRKAEAIEINVGNLPKTDNLRQFVGQYYQDLQFPTGELDYHQLHLKVLQFRTQKMLAQIQQRALRGAEYFDLQEPSSAIASTSYYVMRPNVIIVPLGLLQEPFFQLESDDVFKYSLMGYILAHHLISAFATEGITIGSDGNDQPFRSHRFEEAVSCLSRNADNIDETMGDIAGLELAYSTYAKMAKNRNRLDFTHLPPEQIFFLNAGQFFCGNSDMLVQYKEDQVRLQRAIEGFEPFDKAFGCNRNKPQHEKCRLW</sequence>
<dbReference type="STRING" id="7240.B4Q719"/>
<dbReference type="AlphaFoldDB" id="B4Q719"/>
<dbReference type="PANTHER" id="PTHR11733:SF167">
    <property type="entry name" value="FI17812P1-RELATED"/>
    <property type="match status" value="1"/>
</dbReference>
<evidence type="ECO:0000313" key="11">
    <source>
        <dbReference type="EMBL" id="EDX05227.1"/>
    </source>
</evidence>
<gene>
    <name evidence="11" type="primary">Dsim\GD24059</name>
    <name evidence="11" type="ORF">Dsim_GD24059</name>
</gene>
<dbReference type="GO" id="GO:0005886">
    <property type="term" value="C:plasma membrane"/>
    <property type="evidence" value="ECO:0007669"/>
    <property type="project" value="UniProtKB-SubCell"/>
</dbReference>
<evidence type="ECO:0000256" key="8">
    <source>
        <dbReference type="ARBA" id="ARBA00023049"/>
    </source>
</evidence>
<dbReference type="PhylomeDB" id="B4Q719"/>
<evidence type="ECO:0000259" key="9">
    <source>
        <dbReference type="Pfam" id="PF01431"/>
    </source>
</evidence>
<proteinExistence type="inferred from homology"/>